<feature type="chain" id="PRO_5012385053" evidence="15">
    <location>
        <begin position="18"/>
        <end position="1483"/>
    </location>
</feature>
<evidence type="ECO:0000256" key="5">
    <source>
        <dbReference type="ARBA" id="ARBA00010617"/>
    </source>
</evidence>
<keyword evidence="12" id="KW-0503">Monooxygenase</keyword>
<dbReference type="GO" id="GO:0005506">
    <property type="term" value="F:iron ion binding"/>
    <property type="evidence" value="ECO:0007669"/>
    <property type="project" value="InterPro"/>
</dbReference>
<evidence type="ECO:0000256" key="11">
    <source>
        <dbReference type="ARBA" id="ARBA00023004"/>
    </source>
</evidence>
<dbReference type="InterPro" id="IPR002401">
    <property type="entry name" value="Cyt_P450_E_grp-I"/>
</dbReference>
<reference evidence="16 17" key="1">
    <citation type="submission" date="2015-04" db="EMBL/GenBank/DDBJ databases">
        <authorList>
            <person name="Syromyatnikov M.Y."/>
            <person name="Popov V.N."/>
        </authorList>
    </citation>
    <scope>NUCLEOTIDE SEQUENCE [LARGE SCALE GENOMIC DNA]</scope>
</reference>
<organism evidence="16 17">
    <name type="scientific">Clunio marinus</name>
    <dbReference type="NCBI Taxonomy" id="568069"/>
    <lineage>
        <taxon>Eukaryota</taxon>
        <taxon>Metazoa</taxon>
        <taxon>Ecdysozoa</taxon>
        <taxon>Arthropoda</taxon>
        <taxon>Hexapoda</taxon>
        <taxon>Insecta</taxon>
        <taxon>Pterygota</taxon>
        <taxon>Neoptera</taxon>
        <taxon>Endopterygota</taxon>
        <taxon>Diptera</taxon>
        <taxon>Nematocera</taxon>
        <taxon>Chironomoidea</taxon>
        <taxon>Chironomidae</taxon>
        <taxon>Clunio</taxon>
    </lineage>
</organism>
<evidence type="ECO:0000256" key="14">
    <source>
        <dbReference type="PIRSR" id="PIRSR602401-1"/>
    </source>
</evidence>
<comment type="subcellular location">
    <subcellularLocation>
        <location evidence="4">Endoplasmic reticulum membrane</location>
        <topology evidence="4">Peripheral membrane protein</topology>
    </subcellularLocation>
    <subcellularLocation>
        <location evidence="3">Microsome membrane</location>
        <topology evidence="3">Peripheral membrane protein</topology>
    </subcellularLocation>
</comment>
<keyword evidence="6 14" id="KW-0349">Heme</keyword>
<dbReference type="PRINTS" id="PR00463">
    <property type="entry name" value="EP450I"/>
</dbReference>
<dbReference type="PROSITE" id="PS00086">
    <property type="entry name" value="CYTOCHROME_P450"/>
    <property type="match status" value="3"/>
</dbReference>
<dbReference type="Pfam" id="PF00067">
    <property type="entry name" value="p450"/>
    <property type="match status" value="3"/>
</dbReference>
<evidence type="ECO:0000256" key="10">
    <source>
        <dbReference type="ARBA" id="ARBA00023002"/>
    </source>
</evidence>
<evidence type="ECO:0000256" key="9">
    <source>
        <dbReference type="ARBA" id="ARBA00022848"/>
    </source>
</evidence>
<evidence type="ECO:0000256" key="13">
    <source>
        <dbReference type="ARBA" id="ARBA00023136"/>
    </source>
</evidence>
<keyword evidence="7 14" id="KW-0479">Metal-binding</keyword>
<dbReference type="InterPro" id="IPR050196">
    <property type="entry name" value="Cytochrome_P450_Monoox"/>
</dbReference>
<evidence type="ECO:0000313" key="16">
    <source>
        <dbReference type="EMBL" id="CRK92923.1"/>
    </source>
</evidence>
<dbReference type="GO" id="GO:0020037">
    <property type="term" value="F:heme binding"/>
    <property type="evidence" value="ECO:0007669"/>
    <property type="project" value="InterPro"/>
</dbReference>
<evidence type="ECO:0000256" key="7">
    <source>
        <dbReference type="ARBA" id="ARBA00022723"/>
    </source>
</evidence>
<dbReference type="InterPro" id="IPR036396">
    <property type="entry name" value="Cyt_P450_sf"/>
</dbReference>
<feature type="binding site" description="axial binding residue" evidence="14">
    <location>
        <position position="457"/>
    </location>
    <ligand>
        <name>heme</name>
        <dbReference type="ChEBI" id="CHEBI:30413"/>
    </ligand>
    <ligandPart>
        <name>Fe</name>
        <dbReference type="ChEBI" id="CHEBI:18248"/>
    </ligandPart>
</feature>
<evidence type="ECO:0000256" key="1">
    <source>
        <dbReference type="ARBA" id="ARBA00001971"/>
    </source>
</evidence>
<protein>
    <submittedName>
        <fullName evidence="16">CLUMA_CG006516, isoform A</fullName>
    </submittedName>
</protein>
<keyword evidence="15" id="KW-0732">Signal</keyword>
<evidence type="ECO:0000313" key="17">
    <source>
        <dbReference type="Proteomes" id="UP000183832"/>
    </source>
</evidence>
<comment type="cofactor">
    <cofactor evidence="1 14">
        <name>heme</name>
        <dbReference type="ChEBI" id="CHEBI:30413"/>
    </cofactor>
</comment>
<dbReference type="SUPFAM" id="SSF48264">
    <property type="entry name" value="Cytochrome P450"/>
    <property type="match status" value="3"/>
</dbReference>
<evidence type="ECO:0000256" key="12">
    <source>
        <dbReference type="ARBA" id="ARBA00023033"/>
    </source>
</evidence>
<sequence length="1483" mass="169722">MKFSIVVLLAMVAVISAAPAPKPNVVAAVPSVYSPYYATPYSYSNYYSYPSVYSPYYSGLDIMPFASNRFKVYGSTYRVWAGTKLVIVTTDPRYFEIVLSSQKHLTKNNMYDFLVDWLGTGLLISTGQKWFTRRKIITPTFHFKILQQFIDVFNQQDQVFVDKILGRKCEKPFDVYNDVTLMSLDIISQTAMGVEVNAQHNEDSEYVKAVKEICYIISSRMMNFWQRNKFIFSLTNAKKRHDRHLKTLHSFTNDIVEKRRKQILEDAESEIKINYTDDDSIGIKKKLALLDVLLHASVDGKPLTNAEIAEEVDTFMFEGHDTVTSAITFGLYLLSQNPEAQEKIFEEVSRIVGDDLSVHPTYNQLQEMKYIECCIKEMLRIYPPVPIYGRLLDEDLEVDGKILPAGSNLNLMIFNINMDPKYFKNPEAFIPERFNETSERNENPFVYVPFSAGPRNCIGQKFAMLELKCAFCNIVRNFKLLPSKIEPKLLVQLTLKSSNGIHPSINFQSVDRINSISANRVVMDLLTFLFVLFLIFSGWFYKKYSETYTLARKLPGPKGWPILGNALMFIGLSPPELLKLLETFPKKYGRTVRFLIGPQLQVLFTDPKDCETILGSQKLIDKSDEYDFIAEWLGTGLLISNGQKWFTRRKVITPTFHFKILEQFVEVFDKHSAIFVQELSKCKGRAIDVFPFVTLAALDVVCETAMGVEVNAQLNSDSVYVKAVKEISMILSTRNFNVFLRNNFLFKLSSLGKRQKEVLSILHNFTDSVIIARREELANKSKKGINEDPIDDEIGSKKKLALLDVLLQSTINGEPLSNMDIREEVDTFMFEGHDTTTSGIAFCLYCIANNPEVQRKAFEEIRNVIGDDVTKPTTQKDLNNLHYLELVIKETLRLYPSVPFYGRKMHETVEINGKFIPKGTNVGIGPYFMGRDETLWKDPLKFDPERFSIENLNAHPYAHVPFSAGPRNCIGQKFAMLEMKSAISKTLRNFEFSVAPGYEPKFDNFVEQYKHFPMDPVLPFFGQSLPYALVAPSEAFLLGVESIKRHGGSALLIMGFNAKLFISHPKDVEALLTSRKLITKSDFYDHLSGWLGNGLLLSYGEKWTKRRKMLTPAFHFKILDEFVETFNKSSEILVKILKENENQTVDIFPKLAACALDVICETSMGVEIHAQMNSESKYVRAVNEMGEIVATKFFSVLHQNKWFHRLTPLYVRERKCLKILHDFTDNVIIARRKELLCNTPNVSDALEGVIENKRKFVLLDVLLQASVDDKPLTNLDIREEVDTFMFGGHDTTTSGMSFCLYCLAKYPKVQEKVFMEIRNVFGDDPDKNVTLNDLKNLNYLELVIKESFRIYPPVPIYGRRVLEDVDLNGKLIPKGTNVIISTSVMGQMEAFWENPEEFIPERFHVDKAKNFNPFAYVPFSAGSRNCIGQKFAMLEMKTVISKILRHYKLSVANDFKPVLLAELVLRSENGILLNIQKRKDRNE</sequence>
<keyword evidence="13" id="KW-0472">Membrane</keyword>
<dbReference type="CDD" id="cd20628">
    <property type="entry name" value="CYP4"/>
    <property type="match status" value="3"/>
</dbReference>
<dbReference type="Proteomes" id="UP000183832">
    <property type="component" value="Unassembled WGS sequence"/>
</dbReference>
<dbReference type="PRINTS" id="PR00385">
    <property type="entry name" value="P450"/>
</dbReference>
<comment type="function">
    <text evidence="2">May be involved in the metabolism of insect hormones and in the breakdown of synthetic insecticides.</text>
</comment>
<dbReference type="PANTHER" id="PTHR24291:SF203">
    <property type="entry name" value="CYTOCHROME P450 4D1-RELATED"/>
    <property type="match status" value="1"/>
</dbReference>
<dbReference type="EMBL" id="CVRI01000036">
    <property type="protein sequence ID" value="CRK92923.1"/>
    <property type="molecule type" value="Genomic_DNA"/>
</dbReference>
<name>A0A1J1HY93_9DIPT</name>
<gene>
    <name evidence="16" type="primary">similar to Cytochrome P450 4d2</name>
    <name evidence="16" type="ORF">CLUMA_CG006516</name>
</gene>
<dbReference type="GO" id="GO:0004497">
    <property type="term" value="F:monooxygenase activity"/>
    <property type="evidence" value="ECO:0007669"/>
    <property type="project" value="UniProtKB-KW"/>
</dbReference>
<keyword evidence="17" id="KW-1185">Reference proteome</keyword>
<comment type="similarity">
    <text evidence="5">Belongs to the cytochrome P450 family.</text>
</comment>
<keyword evidence="11 14" id="KW-0408">Iron</keyword>
<feature type="signal peptide" evidence="15">
    <location>
        <begin position="1"/>
        <end position="17"/>
    </location>
</feature>
<keyword evidence="8" id="KW-0256">Endoplasmic reticulum</keyword>
<accession>A0A1J1HY93</accession>
<dbReference type="GO" id="GO:0005789">
    <property type="term" value="C:endoplasmic reticulum membrane"/>
    <property type="evidence" value="ECO:0007669"/>
    <property type="project" value="UniProtKB-SubCell"/>
</dbReference>
<evidence type="ECO:0000256" key="3">
    <source>
        <dbReference type="ARBA" id="ARBA00004174"/>
    </source>
</evidence>
<dbReference type="InterPro" id="IPR001128">
    <property type="entry name" value="Cyt_P450"/>
</dbReference>
<dbReference type="STRING" id="568069.A0A1J1HY93"/>
<evidence type="ECO:0000256" key="2">
    <source>
        <dbReference type="ARBA" id="ARBA00003690"/>
    </source>
</evidence>
<keyword evidence="9" id="KW-0492">Microsome</keyword>
<dbReference type="Gene3D" id="1.10.630.10">
    <property type="entry name" value="Cytochrome P450"/>
    <property type="match status" value="3"/>
</dbReference>
<dbReference type="FunFam" id="1.10.630.10:FF:000035">
    <property type="entry name" value="CYtochrome P450 family"/>
    <property type="match status" value="3"/>
</dbReference>
<evidence type="ECO:0000256" key="15">
    <source>
        <dbReference type="SAM" id="SignalP"/>
    </source>
</evidence>
<dbReference type="OrthoDB" id="1470350at2759"/>
<dbReference type="GO" id="GO:0016705">
    <property type="term" value="F:oxidoreductase activity, acting on paired donors, with incorporation or reduction of molecular oxygen"/>
    <property type="evidence" value="ECO:0007669"/>
    <property type="project" value="InterPro"/>
</dbReference>
<evidence type="ECO:0000256" key="8">
    <source>
        <dbReference type="ARBA" id="ARBA00022824"/>
    </source>
</evidence>
<keyword evidence="10" id="KW-0560">Oxidoreductase</keyword>
<evidence type="ECO:0000256" key="6">
    <source>
        <dbReference type="ARBA" id="ARBA00022617"/>
    </source>
</evidence>
<dbReference type="InterPro" id="IPR017972">
    <property type="entry name" value="Cyt_P450_CS"/>
</dbReference>
<proteinExistence type="inferred from homology"/>
<dbReference type="PANTHER" id="PTHR24291">
    <property type="entry name" value="CYTOCHROME P450 FAMILY 4"/>
    <property type="match status" value="1"/>
</dbReference>
<evidence type="ECO:0000256" key="4">
    <source>
        <dbReference type="ARBA" id="ARBA00004406"/>
    </source>
</evidence>